<gene>
    <name evidence="3" type="ORF">MPHL21000_14955</name>
</gene>
<sequence>MSGTGLQAAIKGLRAAVDAVAGCDLTLATDTELLGALDDLEMVACQLPALQQTMLARLQTETTPNALGAHTWKEVLKARYRITGSEADRRLADTEVLAPRQALTGEALPPVLAITADTQALGVLTPGHVEVIRKTVAKLPGWVDGATRERVEADLVRAALGVDCDQLASKAKELLYRLDQDGPAPDDTERARRRSATHGKQGEDGMTTWTIVASPQLHATYEALLAKLAAPGMCNPDDPQPCVSGTPAQAQIDNDHRTLAQRQHDALLAIGRIALMGGDLGTLNGLPVSVIIRVTLEQLETRAGLATTGGGTKLPISDVLRMAAHAHHHL</sequence>
<dbReference type="AlphaFoldDB" id="A0A5N5UZ40"/>
<feature type="non-terminal residue" evidence="3">
    <location>
        <position position="330"/>
    </location>
</feature>
<comment type="caution">
    <text evidence="3">The sequence shown here is derived from an EMBL/GenBank/DDBJ whole genome shotgun (WGS) entry which is preliminary data.</text>
</comment>
<organism evidence="3 4">
    <name type="scientific">Mycolicibacterium phlei DSM 43239 = CCUG 21000</name>
    <dbReference type="NCBI Taxonomy" id="1226750"/>
    <lineage>
        <taxon>Bacteria</taxon>
        <taxon>Bacillati</taxon>
        <taxon>Actinomycetota</taxon>
        <taxon>Actinomycetes</taxon>
        <taxon>Mycobacteriales</taxon>
        <taxon>Mycobacteriaceae</taxon>
        <taxon>Mycolicibacterium</taxon>
    </lineage>
</organism>
<feature type="domain" description="DUF222" evidence="2">
    <location>
        <begin position="36"/>
        <end position="327"/>
    </location>
</feature>
<dbReference type="EMBL" id="ANBP01000022">
    <property type="protein sequence ID" value="KAB7754864.1"/>
    <property type="molecule type" value="Genomic_DNA"/>
</dbReference>
<dbReference type="Proteomes" id="UP000325690">
    <property type="component" value="Unassembled WGS sequence"/>
</dbReference>
<protein>
    <recommendedName>
        <fullName evidence="2">DUF222 domain-containing protein</fullName>
    </recommendedName>
</protein>
<name>A0A5N5UZ40_MYCPH</name>
<accession>A0A5N5UZ40</accession>
<keyword evidence="4" id="KW-1185">Reference proteome</keyword>
<reference evidence="3 4" key="1">
    <citation type="submission" date="2012-10" db="EMBL/GenBank/DDBJ databases">
        <title>The draft sequence of the Mycobacterium pheli genome.</title>
        <authorList>
            <person name="Pettersson B.M.F."/>
            <person name="Das S."/>
            <person name="Dasgupta S."/>
            <person name="Bhattacharya A."/>
            <person name="Kirsebom L.A."/>
        </authorList>
    </citation>
    <scope>NUCLEOTIDE SEQUENCE [LARGE SCALE GENOMIC DNA]</scope>
    <source>
        <strain evidence="3 4">CCUG 21000</strain>
    </source>
</reference>
<evidence type="ECO:0000259" key="2">
    <source>
        <dbReference type="Pfam" id="PF02720"/>
    </source>
</evidence>
<dbReference type="Pfam" id="PF02720">
    <property type="entry name" value="DUF222"/>
    <property type="match status" value="1"/>
</dbReference>
<proteinExistence type="predicted"/>
<feature type="region of interest" description="Disordered" evidence="1">
    <location>
        <begin position="179"/>
        <end position="204"/>
    </location>
</feature>
<dbReference type="InterPro" id="IPR003870">
    <property type="entry name" value="DUF222"/>
</dbReference>
<evidence type="ECO:0000313" key="4">
    <source>
        <dbReference type="Proteomes" id="UP000325690"/>
    </source>
</evidence>
<evidence type="ECO:0000256" key="1">
    <source>
        <dbReference type="SAM" id="MobiDB-lite"/>
    </source>
</evidence>
<evidence type="ECO:0000313" key="3">
    <source>
        <dbReference type="EMBL" id="KAB7754864.1"/>
    </source>
</evidence>